<name>A0AAV0B2W3_PHAPC</name>
<evidence type="ECO:0000313" key="2">
    <source>
        <dbReference type="EMBL" id="CAH7676232.1"/>
    </source>
</evidence>
<dbReference type="EMBL" id="CALTRL010002615">
    <property type="protein sequence ID" value="CAH7676232.1"/>
    <property type="molecule type" value="Genomic_DNA"/>
</dbReference>
<feature type="compositionally biased region" description="Basic and acidic residues" evidence="1">
    <location>
        <begin position="7"/>
        <end position="17"/>
    </location>
</feature>
<feature type="compositionally biased region" description="Polar residues" evidence="1">
    <location>
        <begin position="22"/>
        <end position="33"/>
    </location>
</feature>
<evidence type="ECO:0000313" key="3">
    <source>
        <dbReference type="Proteomes" id="UP001153365"/>
    </source>
</evidence>
<dbReference type="Proteomes" id="UP001153365">
    <property type="component" value="Unassembled WGS sequence"/>
</dbReference>
<feature type="region of interest" description="Disordered" evidence="1">
    <location>
        <begin position="1"/>
        <end position="33"/>
    </location>
</feature>
<sequence length="198" mass="22675">MFSKSRLTSDDYENGREHRNHMSGSRDSPTYVHQVQTQTAQPVRLPQIQLPHPERDLYHTVRQPISTNPSLHHYKSGDSGGHSTQTLLREFFSRPDDCTSPPIVSSVLICGLKTQTCQVFRVLSRKVNCAYGIIFVIDREMAIAETLRTLYQILVIFLAKEVLKALVMQETLQGMKQWITLQGSISNREIMQMLYLLV</sequence>
<evidence type="ECO:0000256" key="1">
    <source>
        <dbReference type="SAM" id="MobiDB-lite"/>
    </source>
</evidence>
<keyword evidence="3" id="KW-1185">Reference proteome</keyword>
<accession>A0AAV0B2W3</accession>
<reference evidence="2" key="1">
    <citation type="submission" date="2022-06" db="EMBL/GenBank/DDBJ databases">
        <authorList>
            <consortium name="SYNGENTA / RWTH Aachen University"/>
        </authorList>
    </citation>
    <scope>NUCLEOTIDE SEQUENCE</scope>
</reference>
<protein>
    <submittedName>
        <fullName evidence="2">Expressed protein</fullName>
    </submittedName>
</protein>
<comment type="caution">
    <text evidence="2">The sequence shown here is derived from an EMBL/GenBank/DDBJ whole genome shotgun (WGS) entry which is preliminary data.</text>
</comment>
<dbReference type="AlphaFoldDB" id="A0AAV0B2W3"/>
<organism evidence="2 3">
    <name type="scientific">Phakopsora pachyrhizi</name>
    <name type="common">Asian soybean rust disease fungus</name>
    <dbReference type="NCBI Taxonomy" id="170000"/>
    <lineage>
        <taxon>Eukaryota</taxon>
        <taxon>Fungi</taxon>
        <taxon>Dikarya</taxon>
        <taxon>Basidiomycota</taxon>
        <taxon>Pucciniomycotina</taxon>
        <taxon>Pucciniomycetes</taxon>
        <taxon>Pucciniales</taxon>
        <taxon>Phakopsoraceae</taxon>
        <taxon>Phakopsora</taxon>
    </lineage>
</organism>
<proteinExistence type="predicted"/>
<gene>
    <name evidence="2" type="ORF">PPACK8108_LOCUS11344</name>
</gene>